<organism evidence="2 3">
    <name type="scientific">Mycoplasma tauri</name>
    <dbReference type="NCBI Taxonomy" id="547987"/>
    <lineage>
        <taxon>Bacteria</taxon>
        <taxon>Bacillati</taxon>
        <taxon>Mycoplasmatota</taxon>
        <taxon>Mollicutes</taxon>
        <taxon>Mycoplasmataceae</taxon>
        <taxon>Mycoplasma</taxon>
    </lineage>
</organism>
<dbReference type="Pfam" id="PF01965">
    <property type="entry name" value="DJ-1_PfpI"/>
    <property type="match status" value="1"/>
</dbReference>
<accession>A0A953T3W6</accession>
<keyword evidence="3" id="KW-1185">Reference proteome</keyword>
<dbReference type="EMBL" id="JAIQBY010000023">
    <property type="protein sequence ID" value="MBZ4195523.1"/>
    <property type="molecule type" value="Genomic_DNA"/>
</dbReference>
<proteinExistence type="predicted"/>
<dbReference type="InterPro" id="IPR050325">
    <property type="entry name" value="Prot/Nucl_acid_deglycase"/>
</dbReference>
<evidence type="ECO:0000259" key="1">
    <source>
        <dbReference type="Pfam" id="PF01965"/>
    </source>
</evidence>
<dbReference type="PANTHER" id="PTHR48094:SF12">
    <property type="entry name" value="PARKINSON DISEASE PROTEIN 7 HOMOLOG"/>
    <property type="match status" value="1"/>
</dbReference>
<dbReference type="Gene3D" id="3.40.50.880">
    <property type="match status" value="1"/>
</dbReference>
<comment type="caution">
    <text evidence="2">The sequence shown here is derived from an EMBL/GenBank/DDBJ whole genome shotgun (WGS) entry which is preliminary data.</text>
</comment>
<dbReference type="SUPFAM" id="SSF52317">
    <property type="entry name" value="Class I glutamine amidotransferase-like"/>
    <property type="match status" value="1"/>
</dbReference>
<name>A0A953T3W6_9MOLU</name>
<dbReference type="Proteomes" id="UP000772186">
    <property type="component" value="Unassembled WGS sequence"/>
</dbReference>
<sequence>MKLLVLVHNRFNDTELASVLSTFEKSGEFDEFTFYNPNYIKAQGQHGIINLSLENDFDFKSFDAIFIPGGAGAKELRNDKISLELIKKFKNDNKYIFAICDAPNVLYENGIIDDNMPYSSFPIESIDSNSGKLRNEELATCHEKIFTGKSAASSITFALLIIKKLFGDYKYETLKKALFGDR</sequence>
<dbReference type="InterPro" id="IPR029062">
    <property type="entry name" value="Class_I_gatase-like"/>
</dbReference>
<evidence type="ECO:0000313" key="2">
    <source>
        <dbReference type="EMBL" id="MBZ4195523.1"/>
    </source>
</evidence>
<dbReference type="PANTHER" id="PTHR48094">
    <property type="entry name" value="PROTEIN/NUCLEIC ACID DEGLYCASE DJ-1-RELATED"/>
    <property type="match status" value="1"/>
</dbReference>
<gene>
    <name evidence="2" type="ORF">LAD73_02220</name>
</gene>
<dbReference type="AlphaFoldDB" id="A0A953T3W6"/>
<evidence type="ECO:0000313" key="3">
    <source>
        <dbReference type="Proteomes" id="UP000772186"/>
    </source>
</evidence>
<dbReference type="InterPro" id="IPR002818">
    <property type="entry name" value="DJ-1/PfpI"/>
</dbReference>
<dbReference type="GO" id="GO:0005737">
    <property type="term" value="C:cytoplasm"/>
    <property type="evidence" value="ECO:0007669"/>
    <property type="project" value="TreeGrafter"/>
</dbReference>
<protein>
    <submittedName>
        <fullName evidence="2">DJ-1/PfpI family protein</fullName>
    </submittedName>
</protein>
<feature type="domain" description="DJ-1/PfpI" evidence="1">
    <location>
        <begin position="1"/>
        <end position="163"/>
    </location>
</feature>
<dbReference type="RefSeq" id="WP_205517407.1">
    <property type="nucleotide sequence ID" value="NZ_CP070479.1"/>
</dbReference>
<reference evidence="2 3" key="1">
    <citation type="submission" date="2021-09" db="EMBL/GenBank/DDBJ databases">
        <title>WGS of Mycoplasma sp. Zaradi2 strains.</title>
        <authorList>
            <person name="Spergser J."/>
        </authorList>
    </citation>
    <scope>NUCLEOTIDE SEQUENCE [LARGE SCALE GENOMIC DNA]</scope>
    <source>
        <strain evidence="2 3">1331</strain>
    </source>
</reference>